<protein>
    <submittedName>
        <fullName evidence="1">YhjD/YihY/BrkB family envelope integrity protein</fullName>
    </submittedName>
</protein>
<name>A0ACD5H8C2_9PROT</name>
<dbReference type="Proteomes" id="UP000470022">
    <property type="component" value="Chromosome"/>
</dbReference>
<sequence length="275" mass="30761">MPLPRADIHRGRRMLHRIYRAWHGFWLDDCVDRAGLLAYGTLFSLVPLVVVVFSLWNLVGFSLSYRAQVDRLILHSFVPEAGDTILRQVNHLAARGAEWSIFGILGLSVTAILLIHSVERHFNAIWGVVPGRLWCRFLRYMVTLVVGPLSLVLVLPLLGPLQPVLAYLAHLPVIPDFLSDVLAFLVVTVMMTVFYKILPSAHTRWRDVLLGGVSAAILFEVTKVALAGYLQFSTFETLYGALGAFLIFLLWLYMAWASILFGAEMAAAAMMEDGH</sequence>
<reference evidence="1" key="1">
    <citation type="submission" date="2023-06" db="EMBL/GenBank/DDBJ databases">
        <title>Complete and circular genome of Acidithiobacillus ferrianus DSM 107098.</title>
        <authorList>
            <person name="Norris P.R."/>
            <person name="Falagan C."/>
            <person name="Moya-Beltran A."/>
            <person name="Castro M."/>
            <person name="Quatrini R."/>
            <person name="Johnson D.B."/>
        </authorList>
    </citation>
    <scope>NUCLEOTIDE SEQUENCE</scope>
    <source>
        <strain evidence="1">MG</strain>
    </source>
</reference>
<evidence type="ECO:0000313" key="1">
    <source>
        <dbReference type="EMBL" id="XRI68279.1"/>
    </source>
</evidence>
<evidence type="ECO:0000313" key="2">
    <source>
        <dbReference type="Proteomes" id="UP000470022"/>
    </source>
</evidence>
<dbReference type="EMBL" id="CP127523">
    <property type="protein sequence ID" value="XRI68279.1"/>
    <property type="molecule type" value="Genomic_DNA"/>
</dbReference>
<proteinExistence type="predicted"/>
<organism evidence="1 2">
    <name type="scientific">Acidithiobacillus ferrianus</name>
    <dbReference type="NCBI Taxonomy" id="2678518"/>
    <lineage>
        <taxon>Bacteria</taxon>
        <taxon>Pseudomonadati</taxon>
        <taxon>Pseudomonadota</taxon>
        <taxon>Acidithiobacillia</taxon>
        <taxon>Acidithiobacillales</taxon>
        <taxon>Acidithiobacillaceae</taxon>
        <taxon>Acidithiobacillus</taxon>
    </lineage>
</organism>
<gene>
    <name evidence="1" type="ORF">GL267_011010</name>
</gene>
<accession>A0ACD5H8C2</accession>
<keyword evidence="2" id="KW-1185">Reference proteome</keyword>